<dbReference type="Proteomes" id="UP000827724">
    <property type="component" value="Unassembled WGS sequence"/>
</dbReference>
<dbReference type="AlphaFoldDB" id="A0A9P8QRU2"/>
<protein>
    <submittedName>
        <fullName evidence="5">Tpr repeat-containing</fullName>
    </submittedName>
</protein>
<proteinExistence type="predicted"/>
<dbReference type="PANTHER" id="PTHR16193">
    <property type="entry name" value="TETRATRICOPEPTIDE REPEAT PROTEIN 27"/>
    <property type="match status" value="1"/>
</dbReference>
<name>A0A9P8QRU2_9HYPO</name>
<dbReference type="Pfam" id="PF13181">
    <property type="entry name" value="TPR_8"/>
    <property type="match status" value="1"/>
</dbReference>
<feature type="repeat" description="TPR" evidence="3">
    <location>
        <begin position="704"/>
        <end position="737"/>
    </location>
</feature>
<evidence type="ECO:0000313" key="5">
    <source>
        <dbReference type="EMBL" id="KAH6610126.1"/>
    </source>
</evidence>
<dbReference type="PANTHER" id="PTHR16193:SF0">
    <property type="entry name" value="TETRATRICOPEPTIDE REPEAT PROTEIN 27"/>
    <property type="match status" value="1"/>
</dbReference>
<evidence type="ECO:0000256" key="4">
    <source>
        <dbReference type="SAM" id="MobiDB-lite"/>
    </source>
</evidence>
<dbReference type="InterPro" id="IPR011990">
    <property type="entry name" value="TPR-like_helical_dom_sf"/>
</dbReference>
<dbReference type="SUPFAM" id="SSF48452">
    <property type="entry name" value="TPR-like"/>
    <property type="match status" value="1"/>
</dbReference>
<feature type="region of interest" description="Disordered" evidence="4">
    <location>
        <begin position="767"/>
        <end position="814"/>
    </location>
</feature>
<feature type="repeat" description="TPR" evidence="3">
    <location>
        <begin position="670"/>
        <end position="703"/>
    </location>
</feature>
<dbReference type="InterPro" id="IPR019734">
    <property type="entry name" value="TPR_rpt"/>
</dbReference>
<evidence type="ECO:0000256" key="2">
    <source>
        <dbReference type="ARBA" id="ARBA00022803"/>
    </source>
</evidence>
<comment type="caution">
    <text evidence="5">The sequence shown here is derived from an EMBL/GenBank/DDBJ whole genome shotgun (WGS) entry which is preliminary data.</text>
</comment>
<evidence type="ECO:0000256" key="3">
    <source>
        <dbReference type="PROSITE-ProRule" id="PRU00339"/>
    </source>
</evidence>
<accession>A0A9P8QRU2</accession>
<sequence length="1053" mass="113059">MASISANASDNTSDNTSGNALATLVGSAAAEQLIAALVSHLVSPSDEAVSPSSTQRSSLEILAIGLAALDAFLQANVTGPVLPADESAQVEKLFISAWNSSRSGSHDSAVALHQLRRACLKYLEVDGVFPYAHIPHLELFSLAKYILIRALSAESKDVFELPSTEGALIKRSLGWERLRVNVWHYKIITQPSLASGSNFTKSSQWSDVPTLATQISNEIGALRASIASDEVWAAEGTETWTKEEKALFLVEAANNYILLGRHDKAKETLAEAAQATGIVYALSGALGKRTKFQQHNISQLVVFARSASEQDAAVATTGGSKGDGGDDGQAAAKPDSLKLNNDTLLEEIQFAKELSRSTSAVETLPPALSELAPDDQPQLSALDEIILLTEATIKDAFSPADALTSEQILPFAVRVLTDKSVNWQIYTQALLVRSRIEIHRSRTVERGVLQLQAVADQVLTDTTFSAASKREAQDKRESDAADVPAIQVTAPGHAAAPVDDSKPTTFLPAAANSESAPAHVRLRYLHALSTPPRWHLESELAYAWAGVGSMTSALEIFKRLKLWAEVALCFASSAAADDEDGRGSGGEDKAKGIIRWRLFNKTGVTTPSSSEPEDDVVGQDVSLLRGADFSGAERQPPPPDAARLWCILGDLENDPGHYERAWEISKHRYARAQRSLGEHYLGRKDLAKALDAYKKATGVNRLSPDMWGRLGDISLRLGQFEAAAEAYSRSISSANDVDGGEGARTWSNLGSALYSLYCELSAPGKDKEEENIASGNAPAAAGAGNDGDDDDDDNDDEDGITAGPEENTTSRDPNKLLSQSLAAYKQGASIAHDNWRIWDNVVTLASRISPIPVADIVLAMTHIIRIRKSEDALDISILSALLQDVILSKDKPSAGNGIYEFPRGSVERLLARLIEEEITPLVTARSELWTLVSRLRAWRCDYAGAIEASERAWRAAVGSSGGSGSGLLPGESASGSADWTSDEAAWADVVKRTDELVSALENWGPDVGAIGQKWKGKARSAVRSVMGRAKATWEDSQGWKTLENLMEGLKVSR</sequence>
<gene>
    <name evidence="5" type="ORF">Trco_000146</name>
</gene>
<dbReference type="PROSITE" id="PS50005">
    <property type="entry name" value="TPR"/>
    <property type="match status" value="2"/>
</dbReference>
<dbReference type="SMART" id="SM00028">
    <property type="entry name" value="TPR"/>
    <property type="match status" value="2"/>
</dbReference>
<dbReference type="OrthoDB" id="1936594at2759"/>
<dbReference type="EMBL" id="JAIWOZ010000001">
    <property type="protein sequence ID" value="KAH6610126.1"/>
    <property type="molecule type" value="Genomic_DNA"/>
</dbReference>
<organism evidence="5 6">
    <name type="scientific">Trichoderma cornu-damae</name>
    <dbReference type="NCBI Taxonomy" id="654480"/>
    <lineage>
        <taxon>Eukaryota</taxon>
        <taxon>Fungi</taxon>
        <taxon>Dikarya</taxon>
        <taxon>Ascomycota</taxon>
        <taxon>Pezizomycotina</taxon>
        <taxon>Sordariomycetes</taxon>
        <taxon>Hypocreomycetidae</taxon>
        <taxon>Hypocreales</taxon>
        <taxon>Hypocreaceae</taxon>
        <taxon>Trichoderma</taxon>
    </lineage>
</organism>
<feature type="compositionally biased region" description="Acidic residues" evidence="4">
    <location>
        <begin position="786"/>
        <end position="799"/>
    </location>
</feature>
<dbReference type="InterPro" id="IPR044244">
    <property type="entry name" value="TTC27/Emw1"/>
</dbReference>
<keyword evidence="6" id="KW-1185">Reference proteome</keyword>
<evidence type="ECO:0000313" key="6">
    <source>
        <dbReference type="Proteomes" id="UP000827724"/>
    </source>
</evidence>
<reference evidence="5" key="1">
    <citation type="submission" date="2021-08" db="EMBL/GenBank/DDBJ databases">
        <title>Chromosome-Level Trichoderma cornu-damae using Hi-C Data.</title>
        <authorList>
            <person name="Kim C.S."/>
        </authorList>
    </citation>
    <scope>NUCLEOTIDE SEQUENCE</scope>
    <source>
        <strain evidence="5">KA19-0412C</strain>
    </source>
</reference>
<keyword evidence="2 3" id="KW-0802">TPR repeat</keyword>
<evidence type="ECO:0000256" key="1">
    <source>
        <dbReference type="ARBA" id="ARBA00022737"/>
    </source>
</evidence>
<feature type="region of interest" description="Disordered" evidence="4">
    <location>
        <begin position="314"/>
        <end position="335"/>
    </location>
</feature>
<keyword evidence="1" id="KW-0677">Repeat</keyword>
<dbReference type="Gene3D" id="1.25.40.10">
    <property type="entry name" value="Tetratricopeptide repeat domain"/>
    <property type="match status" value="1"/>
</dbReference>